<accession>A0ACB9Q282</accession>
<evidence type="ECO:0000313" key="2">
    <source>
        <dbReference type="Proteomes" id="UP000828941"/>
    </source>
</evidence>
<sequence length="425" mass="48567">MEELFRREPPIVPALDFETIRPISAVGRGAKGVVFLAKDESRDENGIFALKVISKDLLQKNAKAVKNDGFGECKRVLFEQQVLSRFDHPFLPRLRGVLETEKIIAYAIPYCSGGNLHSVRKRQSEQMFSDDSIRFYAVELVLALEYLHSLGIVYRDLKPDNIMIQDNGHIMLVDFDLSKKLNPKSPRSVSCNSSPSSDPVTFRRKRRISRFYSFCSSGIRPSDSEFEPDNSSGTESDSVEKSNSFVGTEEYVSPEVISGNGHDFSVDWWSLGVVLYEMLYGKTPFKGENRKETFYRVLTKTPELTGEKTALRDLIGKLLEKDPNRRIGLEEIKGHDFFRGFNWDMVLEISRAPFIPETEARDTDGIKKIDVESFVHGIFFEKDEEKNKVADDKKGEENVDNKGVWVEKLSHRTQHPIDTENFLIF</sequence>
<reference evidence="1 2" key="1">
    <citation type="journal article" date="2022" name="DNA Res.">
        <title>Chromosomal-level genome assembly of the orchid tree Bauhinia variegata (Leguminosae; Cercidoideae) supports the allotetraploid origin hypothesis of Bauhinia.</title>
        <authorList>
            <person name="Zhong Y."/>
            <person name="Chen Y."/>
            <person name="Zheng D."/>
            <person name="Pang J."/>
            <person name="Liu Y."/>
            <person name="Luo S."/>
            <person name="Meng S."/>
            <person name="Qian L."/>
            <person name="Wei D."/>
            <person name="Dai S."/>
            <person name="Zhou R."/>
        </authorList>
    </citation>
    <scope>NUCLEOTIDE SEQUENCE [LARGE SCALE GENOMIC DNA]</scope>
    <source>
        <strain evidence="1">BV-YZ2020</strain>
    </source>
</reference>
<organism evidence="1 2">
    <name type="scientific">Bauhinia variegata</name>
    <name type="common">Purple orchid tree</name>
    <name type="synonym">Phanera variegata</name>
    <dbReference type="NCBI Taxonomy" id="167791"/>
    <lineage>
        <taxon>Eukaryota</taxon>
        <taxon>Viridiplantae</taxon>
        <taxon>Streptophyta</taxon>
        <taxon>Embryophyta</taxon>
        <taxon>Tracheophyta</taxon>
        <taxon>Spermatophyta</taxon>
        <taxon>Magnoliopsida</taxon>
        <taxon>eudicotyledons</taxon>
        <taxon>Gunneridae</taxon>
        <taxon>Pentapetalae</taxon>
        <taxon>rosids</taxon>
        <taxon>fabids</taxon>
        <taxon>Fabales</taxon>
        <taxon>Fabaceae</taxon>
        <taxon>Cercidoideae</taxon>
        <taxon>Cercideae</taxon>
        <taxon>Bauhiniinae</taxon>
        <taxon>Bauhinia</taxon>
    </lineage>
</organism>
<name>A0ACB9Q282_BAUVA</name>
<dbReference type="EMBL" id="CM039427">
    <property type="protein sequence ID" value="KAI4354214.1"/>
    <property type="molecule type" value="Genomic_DNA"/>
</dbReference>
<comment type="caution">
    <text evidence="1">The sequence shown here is derived from an EMBL/GenBank/DDBJ whole genome shotgun (WGS) entry which is preliminary data.</text>
</comment>
<gene>
    <name evidence="1" type="ORF">L6164_003103</name>
</gene>
<keyword evidence="2" id="KW-1185">Reference proteome</keyword>
<evidence type="ECO:0000313" key="1">
    <source>
        <dbReference type="EMBL" id="KAI4354214.1"/>
    </source>
</evidence>
<proteinExistence type="predicted"/>
<dbReference type="Proteomes" id="UP000828941">
    <property type="component" value="Chromosome 2"/>
</dbReference>
<protein>
    <submittedName>
        <fullName evidence="1">Uncharacterized protein</fullName>
    </submittedName>
</protein>